<feature type="signal peptide" evidence="1">
    <location>
        <begin position="1"/>
        <end position="20"/>
    </location>
</feature>
<dbReference type="Proteomes" id="UP000064912">
    <property type="component" value="Chromosome"/>
</dbReference>
<proteinExistence type="predicted"/>
<dbReference type="AlphaFoldDB" id="A0A0D6B3H5"/>
<evidence type="ECO:0000259" key="2">
    <source>
        <dbReference type="Pfam" id="PF09832"/>
    </source>
</evidence>
<protein>
    <recommendedName>
        <fullName evidence="2">DUF2059 domain-containing protein</fullName>
    </recommendedName>
</protein>
<dbReference type="eggNOG" id="ENOG5033672">
    <property type="taxonomic scope" value="Bacteria"/>
</dbReference>
<dbReference type="EMBL" id="AP014800">
    <property type="protein sequence ID" value="BAQ69234.1"/>
    <property type="molecule type" value="Genomic_DNA"/>
</dbReference>
<reference evidence="3 4" key="1">
    <citation type="submission" date="2015-02" db="EMBL/GenBank/DDBJ databases">
        <title>Genome sequene of Rhodovulum sulfidophilum DSM 2351.</title>
        <authorList>
            <person name="Nagao N."/>
        </authorList>
    </citation>
    <scope>NUCLEOTIDE SEQUENCE [LARGE SCALE GENOMIC DNA]</scope>
    <source>
        <strain evidence="3 4">DSM 2351</strain>
    </source>
</reference>
<organism evidence="3 4">
    <name type="scientific">Rhodovulum sulfidophilum</name>
    <name type="common">Rhodobacter sulfidophilus</name>
    <dbReference type="NCBI Taxonomy" id="35806"/>
    <lineage>
        <taxon>Bacteria</taxon>
        <taxon>Pseudomonadati</taxon>
        <taxon>Pseudomonadota</taxon>
        <taxon>Alphaproteobacteria</taxon>
        <taxon>Rhodobacterales</taxon>
        <taxon>Paracoccaceae</taxon>
        <taxon>Rhodovulum</taxon>
    </lineage>
</organism>
<keyword evidence="1" id="KW-0732">Signal</keyword>
<evidence type="ECO:0000313" key="3">
    <source>
        <dbReference type="EMBL" id="BAQ69234.1"/>
    </source>
</evidence>
<dbReference type="InterPro" id="IPR018637">
    <property type="entry name" value="DUF2059"/>
</dbReference>
<feature type="domain" description="DUF2059" evidence="2">
    <location>
        <begin position="98"/>
        <end position="146"/>
    </location>
</feature>
<accession>A0A0D6B3H5</accession>
<dbReference type="KEGG" id="rsu:NHU_02080"/>
<name>A0A0D6B3H5_RHOSU</name>
<dbReference type="Pfam" id="PF09832">
    <property type="entry name" value="DUF2059"/>
    <property type="match status" value="1"/>
</dbReference>
<sequence length="158" mass="18019">MRPCLALVLVGTLLAPPLWADASRDERLEAAHDYVQRAVADMDLEEIVRSMWRPTVASIEASGTQLTPSQRRRIETLYYDIYTDRLRDLMLSQDELMADLMTLDEIQALRDFYATPEGRSVMQKLPKILNAQQPQIIELVKSTMPEVLSKMQGIVETP</sequence>
<dbReference type="PATRIC" id="fig|35806.4.peg.2142"/>
<feature type="chain" id="PRO_5002301158" description="DUF2059 domain-containing protein" evidence="1">
    <location>
        <begin position="21"/>
        <end position="158"/>
    </location>
</feature>
<evidence type="ECO:0000313" key="4">
    <source>
        <dbReference type="Proteomes" id="UP000064912"/>
    </source>
</evidence>
<gene>
    <name evidence="3" type="ORF">NHU_02080</name>
</gene>
<evidence type="ECO:0000256" key="1">
    <source>
        <dbReference type="SAM" id="SignalP"/>
    </source>
</evidence>